<dbReference type="AlphaFoldDB" id="A0A485NZZ4"/>
<dbReference type="Proteomes" id="UP000386466">
    <property type="component" value="Unassembled WGS sequence"/>
</dbReference>
<accession>A0A485NZZ4</accession>
<name>A0A485NZZ4_LYNPA</name>
<evidence type="ECO:0000313" key="1">
    <source>
        <dbReference type="EMBL" id="VFV37548.1"/>
    </source>
</evidence>
<protein>
    <submittedName>
        <fullName evidence="1">Uncharacterized protein</fullName>
    </submittedName>
</protein>
<feature type="non-terminal residue" evidence="1">
    <location>
        <position position="85"/>
    </location>
</feature>
<proteinExistence type="predicted"/>
<reference evidence="1 2" key="1">
    <citation type="submission" date="2019-01" db="EMBL/GenBank/DDBJ databases">
        <authorList>
            <person name="Alioto T."/>
            <person name="Alioto T."/>
        </authorList>
    </citation>
    <scope>NUCLEOTIDE SEQUENCE [LARGE SCALE GENOMIC DNA]</scope>
</reference>
<evidence type="ECO:0000313" key="2">
    <source>
        <dbReference type="Proteomes" id="UP000386466"/>
    </source>
</evidence>
<organism evidence="1 2">
    <name type="scientific">Lynx pardinus</name>
    <name type="common">Iberian lynx</name>
    <name type="synonym">Felis pardina</name>
    <dbReference type="NCBI Taxonomy" id="191816"/>
    <lineage>
        <taxon>Eukaryota</taxon>
        <taxon>Metazoa</taxon>
        <taxon>Chordata</taxon>
        <taxon>Craniata</taxon>
        <taxon>Vertebrata</taxon>
        <taxon>Euteleostomi</taxon>
        <taxon>Mammalia</taxon>
        <taxon>Eutheria</taxon>
        <taxon>Laurasiatheria</taxon>
        <taxon>Carnivora</taxon>
        <taxon>Feliformia</taxon>
        <taxon>Felidae</taxon>
        <taxon>Felinae</taxon>
        <taxon>Lynx</taxon>
    </lineage>
</organism>
<sequence length="85" mass="9014">MAMNARAEAISALVQPKILKGGRCKLNRLAYITHLKFGKHVRTCIAKCLRLLRPKAKAETQIKAPAAAATLAPAPAVAQSPQGAQ</sequence>
<gene>
    <name evidence="1" type="ORF">LYPA_23C014926</name>
</gene>
<keyword evidence="2" id="KW-1185">Reference proteome</keyword>
<dbReference type="EMBL" id="CAAGRJ010024563">
    <property type="protein sequence ID" value="VFV37548.1"/>
    <property type="molecule type" value="Genomic_DNA"/>
</dbReference>